<evidence type="ECO:0000256" key="5">
    <source>
        <dbReference type="ARBA" id="ARBA00022777"/>
    </source>
</evidence>
<evidence type="ECO:0000256" key="3">
    <source>
        <dbReference type="ARBA" id="ARBA00022679"/>
    </source>
</evidence>
<evidence type="ECO:0000256" key="9">
    <source>
        <dbReference type="SAM" id="SignalP"/>
    </source>
</evidence>
<dbReference type="EC" id="2.7.11.1" evidence="1"/>
<keyword evidence="6" id="KW-0067">ATP-binding</keyword>
<comment type="catalytic activity">
    <reaction evidence="8">
        <text>L-seryl-[protein] + ATP = O-phospho-L-seryl-[protein] + ADP + H(+)</text>
        <dbReference type="Rhea" id="RHEA:17989"/>
        <dbReference type="Rhea" id="RHEA-COMP:9863"/>
        <dbReference type="Rhea" id="RHEA-COMP:11604"/>
        <dbReference type="ChEBI" id="CHEBI:15378"/>
        <dbReference type="ChEBI" id="CHEBI:29999"/>
        <dbReference type="ChEBI" id="CHEBI:30616"/>
        <dbReference type="ChEBI" id="CHEBI:83421"/>
        <dbReference type="ChEBI" id="CHEBI:456216"/>
        <dbReference type="EC" id="2.7.11.1"/>
    </reaction>
</comment>
<evidence type="ECO:0000256" key="8">
    <source>
        <dbReference type="ARBA" id="ARBA00048679"/>
    </source>
</evidence>
<feature type="chain" id="PRO_5034987066" description="non-specific serine/threonine protein kinase" evidence="9">
    <location>
        <begin position="30"/>
        <end position="300"/>
    </location>
</feature>
<dbReference type="Proteomes" id="UP000465221">
    <property type="component" value="Unassembled WGS sequence"/>
</dbReference>
<dbReference type="EMBL" id="BLKC01000053">
    <property type="protein sequence ID" value="GFF43413.1"/>
    <property type="molecule type" value="Genomic_DNA"/>
</dbReference>
<organism evidence="11 12">
    <name type="scientific">Aspergillus udagawae</name>
    <dbReference type="NCBI Taxonomy" id="91492"/>
    <lineage>
        <taxon>Eukaryota</taxon>
        <taxon>Fungi</taxon>
        <taxon>Dikarya</taxon>
        <taxon>Ascomycota</taxon>
        <taxon>Pezizomycotina</taxon>
        <taxon>Eurotiomycetes</taxon>
        <taxon>Eurotiomycetidae</taxon>
        <taxon>Eurotiales</taxon>
        <taxon>Aspergillaceae</taxon>
        <taxon>Aspergillus</taxon>
        <taxon>Aspergillus subgen. Fumigati</taxon>
    </lineage>
</organism>
<evidence type="ECO:0000313" key="12">
    <source>
        <dbReference type="Proteomes" id="UP000465221"/>
    </source>
</evidence>
<keyword evidence="4" id="KW-0547">Nucleotide-binding</keyword>
<dbReference type="InterPro" id="IPR018934">
    <property type="entry name" value="RIO_dom"/>
</dbReference>
<proteinExistence type="predicted"/>
<feature type="signal peptide" evidence="9">
    <location>
        <begin position="1"/>
        <end position="29"/>
    </location>
</feature>
<keyword evidence="9" id="KW-0732">Signal</keyword>
<protein>
    <recommendedName>
        <fullName evidence="1">non-specific serine/threonine protein kinase</fullName>
        <ecNumber evidence="1">2.7.11.1</ecNumber>
    </recommendedName>
</protein>
<comment type="caution">
    <text evidence="11">The sequence shown here is derived from an EMBL/GenBank/DDBJ whole genome shotgun (WGS) entry which is preliminary data.</text>
</comment>
<keyword evidence="3" id="KW-0808">Transferase</keyword>
<dbReference type="SUPFAM" id="SSF56112">
    <property type="entry name" value="Protein kinase-like (PK-like)"/>
    <property type="match status" value="1"/>
</dbReference>
<evidence type="ECO:0000256" key="4">
    <source>
        <dbReference type="ARBA" id="ARBA00022741"/>
    </source>
</evidence>
<dbReference type="Pfam" id="PF01163">
    <property type="entry name" value="RIO1"/>
    <property type="match status" value="1"/>
</dbReference>
<name>A0A8H3S4M4_9EURO</name>
<evidence type="ECO:0000313" key="11">
    <source>
        <dbReference type="EMBL" id="GFF43413.1"/>
    </source>
</evidence>
<dbReference type="GO" id="GO:0005524">
    <property type="term" value="F:ATP binding"/>
    <property type="evidence" value="ECO:0007669"/>
    <property type="project" value="UniProtKB-KW"/>
</dbReference>
<evidence type="ECO:0000259" key="10">
    <source>
        <dbReference type="Pfam" id="PF01163"/>
    </source>
</evidence>
<keyword evidence="5" id="KW-0418">Kinase</keyword>
<dbReference type="InterPro" id="IPR011009">
    <property type="entry name" value="Kinase-like_dom_sf"/>
</dbReference>
<reference evidence="11 12" key="1">
    <citation type="submission" date="2020-01" db="EMBL/GenBank/DDBJ databases">
        <title>Draft genome sequence of Aspergillus udagawae IFM 46972.</title>
        <authorList>
            <person name="Takahashi H."/>
            <person name="Yaguchi T."/>
        </authorList>
    </citation>
    <scope>NUCLEOTIDE SEQUENCE [LARGE SCALE GENOMIC DNA]</scope>
    <source>
        <strain evidence="11 12">IFM 46972</strain>
    </source>
</reference>
<gene>
    <name evidence="11" type="ORF">IFM46972_07199</name>
</gene>
<comment type="catalytic activity">
    <reaction evidence="7">
        <text>L-threonyl-[protein] + ATP = O-phospho-L-threonyl-[protein] + ADP + H(+)</text>
        <dbReference type="Rhea" id="RHEA:46608"/>
        <dbReference type="Rhea" id="RHEA-COMP:11060"/>
        <dbReference type="Rhea" id="RHEA-COMP:11605"/>
        <dbReference type="ChEBI" id="CHEBI:15378"/>
        <dbReference type="ChEBI" id="CHEBI:30013"/>
        <dbReference type="ChEBI" id="CHEBI:30616"/>
        <dbReference type="ChEBI" id="CHEBI:61977"/>
        <dbReference type="ChEBI" id="CHEBI:456216"/>
        <dbReference type="EC" id="2.7.11.1"/>
    </reaction>
</comment>
<feature type="domain" description="RIO-type" evidence="10">
    <location>
        <begin position="229"/>
        <end position="267"/>
    </location>
</feature>
<sequence length="300" mass="34269">MLMISHPFKWQIWSTIWFLILPFSRRVSSVLPLRTQPVAAAPVEQMLSLDLEENDYLYRIRKKSRIVYVSVLDGDIIPRDCRTDGDRVLSKLREIPEWEEEWKTLTVRRGFHGIDSTADEFMPHGLDLRQLNIPGAVFLNLLDLTTVSRISDRISRVKYDGETWVLKVARFRHEIPALQQEIWIYSTLTSTGFPLGPKFIGFVYEETEARIVGFLMEEICGETPDIHNLKDCVETVRLLHAFGIVHGDLNKYNFLMTEQGAKIFDFEASAAQGDVDPAAAEEEVKALASKLADESGIGKR</sequence>
<evidence type="ECO:0000256" key="1">
    <source>
        <dbReference type="ARBA" id="ARBA00012513"/>
    </source>
</evidence>
<dbReference type="Gene3D" id="1.10.510.10">
    <property type="entry name" value="Transferase(Phosphotransferase) domain 1"/>
    <property type="match status" value="1"/>
</dbReference>
<dbReference type="GO" id="GO:0004674">
    <property type="term" value="F:protein serine/threonine kinase activity"/>
    <property type="evidence" value="ECO:0007669"/>
    <property type="project" value="UniProtKB-KW"/>
</dbReference>
<evidence type="ECO:0000256" key="7">
    <source>
        <dbReference type="ARBA" id="ARBA00047899"/>
    </source>
</evidence>
<accession>A0A8H3S4M4</accession>
<keyword evidence="2" id="KW-0723">Serine/threonine-protein kinase</keyword>
<dbReference type="AlphaFoldDB" id="A0A8H3S4M4"/>
<evidence type="ECO:0000256" key="2">
    <source>
        <dbReference type="ARBA" id="ARBA00022527"/>
    </source>
</evidence>
<evidence type="ECO:0000256" key="6">
    <source>
        <dbReference type="ARBA" id="ARBA00022840"/>
    </source>
</evidence>